<dbReference type="Proteomes" id="UP000006906">
    <property type="component" value="Chromosome 1"/>
</dbReference>
<evidence type="ECO:0000313" key="3">
    <source>
        <dbReference type="Proteomes" id="UP000006906"/>
    </source>
</evidence>
<protein>
    <submittedName>
        <fullName evidence="2">Uncharacterized protein</fullName>
    </submittedName>
</protein>
<reference evidence="2 3" key="1">
    <citation type="journal article" date="2007" name="Science">
        <title>The Chlamydomonas genome reveals the evolution of key animal and plant functions.</title>
        <authorList>
            <person name="Merchant S.S."/>
            <person name="Prochnik S.E."/>
            <person name="Vallon O."/>
            <person name="Harris E.H."/>
            <person name="Karpowicz S.J."/>
            <person name="Witman G.B."/>
            <person name="Terry A."/>
            <person name="Salamov A."/>
            <person name="Fritz-Laylin L.K."/>
            <person name="Marechal-Drouard L."/>
            <person name="Marshall W.F."/>
            <person name="Qu L.H."/>
            <person name="Nelson D.R."/>
            <person name="Sanderfoot A.A."/>
            <person name="Spalding M.H."/>
            <person name="Kapitonov V.V."/>
            <person name="Ren Q."/>
            <person name="Ferris P."/>
            <person name="Lindquist E."/>
            <person name="Shapiro H."/>
            <person name="Lucas S.M."/>
            <person name="Grimwood J."/>
            <person name="Schmutz J."/>
            <person name="Cardol P."/>
            <person name="Cerutti H."/>
            <person name="Chanfreau G."/>
            <person name="Chen C.L."/>
            <person name="Cognat V."/>
            <person name="Croft M.T."/>
            <person name="Dent R."/>
            <person name="Dutcher S."/>
            <person name="Fernandez E."/>
            <person name="Fukuzawa H."/>
            <person name="Gonzalez-Ballester D."/>
            <person name="Gonzalez-Halphen D."/>
            <person name="Hallmann A."/>
            <person name="Hanikenne M."/>
            <person name="Hippler M."/>
            <person name="Inwood W."/>
            <person name="Jabbari K."/>
            <person name="Kalanon M."/>
            <person name="Kuras R."/>
            <person name="Lefebvre P.A."/>
            <person name="Lemaire S.D."/>
            <person name="Lobanov A.V."/>
            <person name="Lohr M."/>
            <person name="Manuell A."/>
            <person name="Meier I."/>
            <person name="Mets L."/>
            <person name="Mittag M."/>
            <person name="Mittelmeier T."/>
            <person name="Moroney J.V."/>
            <person name="Moseley J."/>
            <person name="Napoli C."/>
            <person name="Nedelcu A.M."/>
            <person name="Niyogi K."/>
            <person name="Novoselov S.V."/>
            <person name="Paulsen I.T."/>
            <person name="Pazour G."/>
            <person name="Purton S."/>
            <person name="Ral J.P."/>
            <person name="Riano-Pachon D.M."/>
            <person name="Riekhof W."/>
            <person name="Rymarquis L."/>
            <person name="Schroda M."/>
            <person name="Stern D."/>
            <person name="Umen J."/>
            <person name="Willows R."/>
            <person name="Wilson N."/>
            <person name="Zimmer S.L."/>
            <person name="Allmer J."/>
            <person name="Balk J."/>
            <person name="Bisova K."/>
            <person name="Chen C.J."/>
            <person name="Elias M."/>
            <person name="Gendler K."/>
            <person name="Hauser C."/>
            <person name="Lamb M.R."/>
            <person name="Ledford H."/>
            <person name="Long J.C."/>
            <person name="Minagawa J."/>
            <person name="Page M.D."/>
            <person name="Pan J."/>
            <person name="Pootakham W."/>
            <person name="Roje S."/>
            <person name="Rose A."/>
            <person name="Stahlberg E."/>
            <person name="Terauchi A.M."/>
            <person name="Yang P."/>
            <person name="Ball S."/>
            <person name="Bowler C."/>
            <person name="Dieckmann C.L."/>
            <person name="Gladyshev V.N."/>
            <person name="Green P."/>
            <person name="Jorgensen R."/>
            <person name="Mayfield S."/>
            <person name="Mueller-Roeber B."/>
            <person name="Rajamani S."/>
            <person name="Sayre R.T."/>
            <person name="Brokstein P."/>
            <person name="Dubchak I."/>
            <person name="Goodstein D."/>
            <person name="Hornick L."/>
            <person name="Huang Y.W."/>
            <person name="Jhaveri J."/>
            <person name="Luo Y."/>
            <person name="Martinez D."/>
            <person name="Ngau W.C."/>
            <person name="Otillar B."/>
            <person name="Poliakov A."/>
            <person name="Porter A."/>
            <person name="Szajkowski L."/>
            <person name="Werner G."/>
            <person name="Zhou K."/>
            <person name="Grigoriev I.V."/>
            <person name="Rokhsar D.S."/>
            <person name="Grossman A.R."/>
        </authorList>
    </citation>
    <scope>NUCLEOTIDE SEQUENCE [LARGE SCALE GENOMIC DNA]</scope>
    <source>
        <strain evidence="3">CC-503</strain>
    </source>
</reference>
<dbReference type="AlphaFoldDB" id="A0A2K3E7C4"/>
<gene>
    <name evidence="2" type="ORF">CHLRE_01g040476v5</name>
</gene>
<dbReference type="GeneID" id="66052116"/>
<dbReference type="EMBL" id="CM008962">
    <property type="protein sequence ID" value="PNW88688.1"/>
    <property type="molecule type" value="Genomic_DNA"/>
</dbReference>
<accession>A0A2K3E7C4</accession>
<dbReference type="RefSeq" id="XP_042928700.1">
    <property type="nucleotide sequence ID" value="XM_043058786.1"/>
</dbReference>
<dbReference type="Gramene" id="PNW88688">
    <property type="protein sequence ID" value="PNW88688"/>
    <property type="gene ID" value="CHLRE_01g040476v5"/>
</dbReference>
<evidence type="ECO:0000313" key="2">
    <source>
        <dbReference type="EMBL" id="PNW88688.1"/>
    </source>
</evidence>
<feature type="region of interest" description="Disordered" evidence="1">
    <location>
        <begin position="1"/>
        <end position="43"/>
    </location>
</feature>
<sequence>MHAGSGDDKGVDSVDDVEGRGLDAAFGPGGCHHPRPQDPPPPCALAAWLQKAHCR</sequence>
<proteinExistence type="predicted"/>
<keyword evidence="3" id="KW-1185">Reference proteome</keyword>
<dbReference type="InParanoid" id="A0A2K3E7C4"/>
<feature type="compositionally biased region" description="Basic and acidic residues" evidence="1">
    <location>
        <begin position="1"/>
        <end position="21"/>
    </location>
</feature>
<dbReference type="KEGG" id="cre:CHLRE_01g040476v5"/>
<organism evidence="2 3">
    <name type="scientific">Chlamydomonas reinhardtii</name>
    <name type="common">Chlamydomonas smithii</name>
    <dbReference type="NCBI Taxonomy" id="3055"/>
    <lineage>
        <taxon>Eukaryota</taxon>
        <taxon>Viridiplantae</taxon>
        <taxon>Chlorophyta</taxon>
        <taxon>core chlorophytes</taxon>
        <taxon>Chlorophyceae</taxon>
        <taxon>CS clade</taxon>
        <taxon>Chlamydomonadales</taxon>
        <taxon>Chlamydomonadaceae</taxon>
        <taxon>Chlamydomonas</taxon>
    </lineage>
</organism>
<name>A0A2K3E7C4_CHLRE</name>
<evidence type="ECO:0000256" key="1">
    <source>
        <dbReference type="SAM" id="MobiDB-lite"/>
    </source>
</evidence>